<protein>
    <submittedName>
        <fullName evidence="1">Uncharacterized protein</fullName>
    </submittedName>
</protein>
<keyword evidence="2" id="KW-1185">Reference proteome</keyword>
<proteinExistence type="predicted"/>
<evidence type="ECO:0000313" key="1">
    <source>
        <dbReference type="EMBL" id="GAA1097437.1"/>
    </source>
</evidence>
<organism evidence="1 2">
    <name type="scientific">Kitasatospora arboriphila</name>
    <dbReference type="NCBI Taxonomy" id="258052"/>
    <lineage>
        <taxon>Bacteria</taxon>
        <taxon>Bacillati</taxon>
        <taxon>Actinomycetota</taxon>
        <taxon>Actinomycetes</taxon>
        <taxon>Kitasatosporales</taxon>
        <taxon>Streptomycetaceae</taxon>
        <taxon>Kitasatospora</taxon>
    </lineage>
</organism>
<accession>A0ABP4ECA8</accession>
<dbReference type="RefSeq" id="WP_344625496.1">
    <property type="nucleotide sequence ID" value="NZ_BAAALD010000045.1"/>
</dbReference>
<reference evidence="2" key="1">
    <citation type="journal article" date="2019" name="Int. J. Syst. Evol. Microbiol.">
        <title>The Global Catalogue of Microorganisms (GCM) 10K type strain sequencing project: providing services to taxonomists for standard genome sequencing and annotation.</title>
        <authorList>
            <consortium name="The Broad Institute Genomics Platform"/>
            <consortium name="The Broad Institute Genome Sequencing Center for Infectious Disease"/>
            <person name="Wu L."/>
            <person name="Ma J."/>
        </authorList>
    </citation>
    <scope>NUCLEOTIDE SEQUENCE [LARGE SCALE GENOMIC DNA]</scope>
    <source>
        <strain evidence="2">JCM 13002</strain>
    </source>
</reference>
<name>A0ABP4ECA8_9ACTN</name>
<gene>
    <name evidence="1" type="ORF">GCM10009663_45520</name>
</gene>
<dbReference type="EMBL" id="BAAALD010000045">
    <property type="protein sequence ID" value="GAA1097437.1"/>
    <property type="molecule type" value="Genomic_DNA"/>
</dbReference>
<dbReference type="Proteomes" id="UP001499987">
    <property type="component" value="Unassembled WGS sequence"/>
</dbReference>
<sequence length="126" mass="13402">MAQLSVVDDTLIVEVEGLDKLWALKSRLEIPLANVRGATADPGIVHESKGIRMGGTHLPGVITAGTFRSQGEWVFWDVHNPAGAVVVELADERYSRLVVEVADPRAAVALVEAAMRAHAAARPGSV</sequence>
<comment type="caution">
    <text evidence="1">The sequence shown here is derived from an EMBL/GenBank/DDBJ whole genome shotgun (WGS) entry which is preliminary data.</text>
</comment>
<evidence type="ECO:0000313" key="2">
    <source>
        <dbReference type="Proteomes" id="UP001499987"/>
    </source>
</evidence>